<feature type="region of interest" description="Disordered" evidence="1">
    <location>
        <begin position="80"/>
        <end position="129"/>
    </location>
</feature>
<evidence type="ECO:0000313" key="3">
    <source>
        <dbReference type="Proteomes" id="UP000092177"/>
    </source>
</evidence>
<proteinExistence type="predicted"/>
<feature type="region of interest" description="Disordered" evidence="1">
    <location>
        <begin position="1"/>
        <end position="68"/>
    </location>
</feature>
<sequence>MADSDDDSPLLGDRLERHRVALLPTSQAPSSAAGLSQSPKRPFPAELKLSNAPAKRARSSTSSTARVKPIFAFGRRSSTVSPFAPLEPLAPGLNRFAPPSRRLLLGTPPSASDSPRRPESTSDAADGSRDPLLYTQLCIRDGTAGRLTAPPEYHDLMQVLVGPPALAQVAGGERLAMEYN</sequence>
<dbReference type="KEGG" id="chig:CH63R_14456"/>
<dbReference type="VEuPathDB" id="FungiDB:CH63R_14456"/>
<protein>
    <submittedName>
        <fullName evidence="2">Uncharacterized protein</fullName>
    </submittedName>
</protein>
<feature type="compositionally biased region" description="Polar residues" evidence="1">
    <location>
        <begin position="24"/>
        <end position="39"/>
    </location>
</feature>
<name>A0A1B7XQW4_COLHI</name>
<dbReference type="RefSeq" id="XP_018150673.1">
    <property type="nucleotide sequence ID" value="XM_018309430.1"/>
</dbReference>
<gene>
    <name evidence="2" type="ORF">CH63R_14456</name>
</gene>
<dbReference type="GeneID" id="28873537"/>
<organism evidence="2 3">
    <name type="scientific">Colletotrichum higginsianum (strain IMI 349063)</name>
    <name type="common">Crucifer anthracnose fungus</name>
    <dbReference type="NCBI Taxonomy" id="759273"/>
    <lineage>
        <taxon>Eukaryota</taxon>
        <taxon>Fungi</taxon>
        <taxon>Dikarya</taxon>
        <taxon>Ascomycota</taxon>
        <taxon>Pezizomycotina</taxon>
        <taxon>Sordariomycetes</taxon>
        <taxon>Hypocreomycetidae</taxon>
        <taxon>Glomerellales</taxon>
        <taxon>Glomerellaceae</taxon>
        <taxon>Colletotrichum</taxon>
        <taxon>Colletotrichum destructivum species complex</taxon>
    </lineage>
</organism>
<reference evidence="3" key="1">
    <citation type="journal article" date="2017" name="BMC Genomics">
        <title>Gapless genome assembly of Colletotrichum higginsianum reveals chromosome structure and association of transposable elements with secondary metabolite gene clusters.</title>
        <authorList>
            <person name="Dallery J.-F."/>
            <person name="Lapalu N."/>
            <person name="Zampounis A."/>
            <person name="Pigne S."/>
            <person name="Luyten I."/>
            <person name="Amselem J."/>
            <person name="Wittenberg A.H.J."/>
            <person name="Zhou S."/>
            <person name="de Queiroz M.V."/>
            <person name="Robin G.P."/>
            <person name="Auger A."/>
            <person name="Hainaut M."/>
            <person name="Henrissat B."/>
            <person name="Kim K.-T."/>
            <person name="Lee Y.-H."/>
            <person name="Lespinet O."/>
            <person name="Schwartz D.C."/>
            <person name="Thon M.R."/>
            <person name="O'Connell R.J."/>
        </authorList>
    </citation>
    <scope>NUCLEOTIDE SEQUENCE [LARGE SCALE GENOMIC DNA]</scope>
    <source>
        <strain evidence="3">IMI 349063</strain>
    </source>
</reference>
<dbReference type="AlphaFoldDB" id="A0A1B7XQW4"/>
<keyword evidence="3" id="KW-1185">Reference proteome</keyword>
<dbReference type="EMBL" id="LTAN01000011">
    <property type="protein sequence ID" value="OBR02155.1"/>
    <property type="molecule type" value="Genomic_DNA"/>
</dbReference>
<evidence type="ECO:0000256" key="1">
    <source>
        <dbReference type="SAM" id="MobiDB-lite"/>
    </source>
</evidence>
<comment type="caution">
    <text evidence="2">The sequence shown here is derived from an EMBL/GenBank/DDBJ whole genome shotgun (WGS) entry which is preliminary data.</text>
</comment>
<dbReference type="Proteomes" id="UP000092177">
    <property type="component" value="Chromosome 11"/>
</dbReference>
<accession>A0A1B7XQW4</accession>
<evidence type="ECO:0000313" key="2">
    <source>
        <dbReference type="EMBL" id="OBR02155.1"/>
    </source>
</evidence>